<evidence type="ECO:0000259" key="2">
    <source>
        <dbReference type="Pfam" id="PF06586"/>
    </source>
</evidence>
<accession>A0A0C4YNR0</accession>
<feature type="chain" id="PRO_5002173788" evidence="1">
    <location>
        <begin position="25"/>
        <end position="245"/>
    </location>
</feature>
<organism evidence="4 5">
    <name type="scientific">Cupriavidus basilensis</name>
    <dbReference type="NCBI Taxonomy" id="68895"/>
    <lineage>
        <taxon>Bacteria</taxon>
        <taxon>Pseudomonadati</taxon>
        <taxon>Pseudomonadota</taxon>
        <taxon>Betaproteobacteria</taxon>
        <taxon>Burkholderiales</taxon>
        <taxon>Burkholderiaceae</taxon>
        <taxon>Cupriavidus</taxon>
    </lineage>
</organism>
<sequence length="245" mass="26462">MTQMRPRTLLLSLVLQICASFAQAAQNVDLVENETATIRISKTALTRLVMEGGQLRGLDVPRGDLATQTDSEAGDILLTPNVIRPIEGFVISATTGKKYPIVMRPADIGVETVVLREGAARMGQGNPADALQSVTVVSKAPSYDAQLSQLMVTMANNAQLRGYQRQPQDAEVPFLPGTRLTLVRTYASRTIQGAVYRLSNTGTDRLFLSETQFYRPGVMAVGLERAELGPGEETHLYVIGGASRG</sequence>
<dbReference type="InterPro" id="IPR010563">
    <property type="entry name" value="TraK_N"/>
</dbReference>
<dbReference type="KEGG" id="cbw:RR42_s0635"/>
<evidence type="ECO:0000256" key="1">
    <source>
        <dbReference type="SAM" id="SignalP"/>
    </source>
</evidence>
<dbReference type="Pfam" id="PF06586">
    <property type="entry name" value="TraK_N"/>
    <property type="match status" value="1"/>
</dbReference>
<dbReference type="Pfam" id="PF23536">
    <property type="entry name" value="TraK_C"/>
    <property type="match status" value="1"/>
</dbReference>
<gene>
    <name evidence="4" type="ORF">RR42_s0635</name>
</gene>
<keyword evidence="5" id="KW-1185">Reference proteome</keyword>
<dbReference type="EMBL" id="CP010537">
    <property type="protein sequence ID" value="AJG22226.1"/>
    <property type="molecule type" value="Genomic_DNA"/>
</dbReference>
<dbReference type="InterPro" id="IPR055397">
    <property type="entry name" value="TraK_C"/>
</dbReference>
<keyword evidence="1" id="KW-0732">Signal</keyword>
<proteinExistence type="predicted"/>
<dbReference type="STRING" id="68895.RR42_s0635"/>
<evidence type="ECO:0000313" key="4">
    <source>
        <dbReference type="EMBL" id="AJG22226.1"/>
    </source>
</evidence>
<evidence type="ECO:0000313" key="5">
    <source>
        <dbReference type="Proteomes" id="UP000031843"/>
    </source>
</evidence>
<name>A0A0C4YNR0_9BURK</name>
<dbReference type="AlphaFoldDB" id="A0A0C4YNR0"/>
<reference evidence="4 5" key="1">
    <citation type="journal article" date="2015" name="Genome Announc.">
        <title>Complete Genome Sequence of Cupriavidus basilensis 4G11, Isolated from the Oak Ridge Field Research Center Site.</title>
        <authorList>
            <person name="Ray J."/>
            <person name="Waters R.J."/>
            <person name="Skerker J.M."/>
            <person name="Kuehl J.V."/>
            <person name="Price M.N."/>
            <person name="Huang J."/>
            <person name="Chakraborty R."/>
            <person name="Arkin A.P."/>
            <person name="Deutschbauer A."/>
        </authorList>
    </citation>
    <scope>NUCLEOTIDE SEQUENCE [LARGE SCALE GENOMIC DNA]</scope>
    <source>
        <strain evidence="4">4G11</strain>
    </source>
</reference>
<dbReference type="RefSeq" id="WP_043353594.1">
    <property type="nucleotide sequence ID" value="NZ_CP010537.1"/>
</dbReference>
<protein>
    <submittedName>
        <fullName evidence="4">IncF plasmid conjugative transfer pilus assembly protein TraK</fullName>
    </submittedName>
</protein>
<dbReference type="Proteomes" id="UP000031843">
    <property type="component" value="Chromosome secondary"/>
</dbReference>
<feature type="domain" description="TraK N-terminal" evidence="2">
    <location>
        <begin position="32"/>
        <end position="117"/>
    </location>
</feature>
<evidence type="ECO:0000259" key="3">
    <source>
        <dbReference type="Pfam" id="PF23536"/>
    </source>
</evidence>
<feature type="domain" description="TraK C-terminal" evidence="3">
    <location>
        <begin position="140"/>
        <end position="239"/>
    </location>
</feature>
<feature type="signal peptide" evidence="1">
    <location>
        <begin position="1"/>
        <end position="24"/>
    </location>
</feature>